<dbReference type="UniPathway" id="UPA00378"/>
<keyword evidence="4 10" id="KW-0328">Glycosyltransferase</keyword>
<evidence type="ECO:0000313" key="11">
    <source>
        <dbReference type="EMBL" id="ODQ63181.1"/>
    </source>
</evidence>
<feature type="transmembrane region" description="Helical" evidence="10">
    <location>
        <begin position="122"/>
        <end position="143"/>
    </location>
</feature>
<feature type="non-terminal residue" evidence="11">
    <location>
        <position position="1"/>
    </location>
</feature>
<feature type="transmembrane region" description="Helical" evidence="10">
    <location>
        <begin position="217"/>
        <end position="235"/>
    </location>
</feature>
<keyword evidence="9 10" id="KW-0472">Membrane</keyword>
<feature type="transmembrane region" description="Helical" evidence="10">
    <location>
        <begin position="407"/>
        <end position="427"/>
    </location>
</feature>
<sequence>DTPFGFFLKPFRSIQTQFATIYVIVSFALILRAAIGLGSYSGFQSLPMHGDFEAQRHWMEITNHLPIKSWYFYDLQWWGLDYPPLTAFHSWLCGWIGRFFFQESWFALDSSRGLDDADLKSFMRGTVLFSELLIYVPSVISYTRWASKSQRINSINQSIIGGIILFQPALMLIDHGHFQYNSVMLGLFLLSIVYLTNNSLIAGSVFFVFSLCFKQMALYYSPVIFAYLLGLCFFPEINFTRLIGIGITVVATFAVILFPFFWVGGVEQLLQIIARVFPFQRGLWEDKVANFWCTANVFIKLKLLFPAAQLQLFSLMATLIAIIPPMAVIFFKPKKNLLIWAFSACSWAFFLFSFQVHEKSVLVPLLPTTLLLTQMDPASSIFSIVCWINNIAVFSLYPLLKRENLRLQYFVILFFWNWLIGNITVSWSRLTNFVLPSSLFWKLIIVGSYSVCAVLHIAEACLPVPSTLLSKYPDLWVVLNVLVCFGCFTLFWLWNLWKLWKLR</sequence>
<evidence type="ECO:0000256" key="7">
    <source>
        <dbReference type="ARBA" id="ARBA00022824"/>
    </source>
</evidence>
<keyword evidence="7 10" id="KW-0256">Endoplasmic reticulum</keyword>
<comment type="pathway">
    <text evidence="2 10">Protein modification; protein glycosylation.</text>
</comment>
<dbReference type="AlphaFoldDB" id="A0A1E3PCT6"/>
<feature type="transmembrane region" description="Helical" evidence="10">
    <location>
        <begin position="185"/>
        <end position="211"/>
    </location>
</feature>
<dbReference type="PANTHER" id="PTHR12413">
    <property type="entry name" value="DOLICHYL GLYCOSYLTRANSFERASE"/>
    <property type="match status" value="1"/>
</dbReference>
<name>A0A1E3PCT6_9ASCO</name>
<evidence type="ECO:0000256" key="9">
    <source>
        <dbReference type="ARBA" id="ARBA00023136"/>
    </source>
</evidence>
<evidence type="ECO:0000313" key="12">
    <source>
        <dbReference type="Proteomes" id="UP000095009"/>
    </source>
</evidence>
<dbReference type="InterPro" id="IPR004856">
    <property type="entry name" value="Glyco_trans_ALG6/ALG8"/>
</dbReference>
<dbReference type="Proteomes" id="UP000095009">
    <property type="component" value="Unassembled WGS sequence"/>
</dbReference>
<evidence type="ECO:0000256" key="4">
    <source>
        <dbReference type="ARBA" id="ARBA00022676"/>
    </source>
</evidence>
<evidence type="ECO:0000256" key="10">
    <source>
        <dbReference type="RuleBase" id="RU363110"/>
    </source>
</evidence>
<dbReference type="STRING" id="857566.A0A1E3PCT6"/>
<dbReference type="EMBL" id="KV454415">
    <property type="protein sequence ID" value="ODQ63181.1"/>
    <property type="molecule type" value="Genomic_DNA"/>
</dbReference>
<organism evidence="11 12">
    <name type="scientific">Nadsonia fulvescens var. elongata DSM 6958</name>
    <dbReference type="NCBI Taxonomy" id="857566"/>
    <lineage>
        <taxon>Eukaryota</taxon>
        <taxon>Fungi</taxon>
        <taxon>Dikarya</taxon>
        <taxon>Ascomycota</taxon>
        <taxon>Saccharomycotina</taxon>
        <taxon>Dipodascomycetes</taxon>
        <taxon>Dipodascales</taxon>
        <taxon>Dipodascales incertae sedis</taxon>
        <taxon>Nadsonia</taxon>
    </lineage>
</organism>
<comment type="similarity">
    <text evidence="3 10">Belongs to the ALG6/ALG8 glucosyltransferase family.</text>
</comment>
<keyword evidence="5 10" id="KW-0808">Transferase</keyword>
<dbReference type="GO" id="GO:0042281">
    <property type="term" value="F:dolichyl pyrophosphate Man9GlcNAc2 alpha-1,3-glucosyltransferase activity"/>
    <property type="evidence" value="ECO:0007669"/>
    <property type="project" value="EnsemblFungi"/>
</dbReference>
<dbReference type="EC" id="2.4.1.-" evidence="10"/>
<evidence type="ECO:0000256" key="1">
    <source>
        <dbReference type="ARBA" id="ARBA00004477"/>
    </source>
</evidence>
<proteinExistence type="inferred from homology"/>
<keyword evidence="12" id="KW-1185">Reference proteome</keyword>
<evidence type="ECO:0000256" key="8">
    <source>
        <dbReference type="ARBA" id="ARBA00022989"/>
    </source>
</evidence>
<dbReference type="Pfam" id="PF03155">
    <property type="entry name" value="Alg6_Alg8"/>
    <property type="match status" value="1"/>
</dbReference>
<evidence type="ECO:0000256" key="2">
    <source>
        <dbReference type="ARBA" id="ARBA00004922"/>
    </source>
</evidence>
<keyword evidence="6 10" id="KW-0812">Transmembrane</keyword>
<accession>A0A1E3PCT6</accession>
<dbReference type="GO" id="GO:0018279">
    <property type="term" value="P:protein N-linked glycosylation via asparagine"/>
    <property type="evidence" value="ECO:0007669"/>
    <property type="project" value="EnsemblFungi"/>
</dbReference>
<feature type="transmembrane region" description="Helical" evidence="10">
    <location>
        <begin position="21"/>
        <end position="43"/>
    </location>
</feature>
<dbReference type="GO" id="GO:0005789">
    <property type="term" value="C:endoplasmic reticulum membrane"/>
    <property type="evidence" value="ECO:0007669"/>
    <property type="project" value="UniProtKB-SubCell"/>
</dbReference>
<keyword evidence="8 10" id="KW-1133">Transmembrane helix</keyword>
<evidence type="ECO:0000256" key="6">
    <source>
        <dbReference type="ARBA" id="ARBA00022692"/>
    </source>
</evidence>
<feature type="transmembrane region" description="Helical" evidence="10">
    <location>
        <begin position="242"/>
        <end position="262"/>
    </location>
</feature>
<dbReference type="PANTHER" id="PTHR12413:SF1">
    <property type="entry name" value="DOLICHYL PYROPHOSPHATE MAN9GLCNAC2 ALPHA-1,3-GLUCOSYLTRANSFERASE"/>
    <property type="match status" value="1"/>
</dbReference>
<dbReference type="OrthoDB" id="5589195at2759"/>
<feature type="non-terminal residue" evidence="11">
    <location>
        <position position="503"/>
    </location>
</feature>
<feature type="transmembrane region" description="Helical" evidence="10">
    <location>
        <begin position="377"/>
        <end position="400"/>
    </location>
</feature>
<feature type="transmembrane region" description="Helical" evidence="10">
    <location>
        <begin position="337"/>
        <end position="357"/>
    </location>
</feature>
<protein>
    <recommendedName>
        <fullName evidence="10">Alpha-1,3-glucosyltransferase</fullName>
        <ecNumber evidence="10">2.4.1.-</ecNumber>
    </recommendedName>
</protein>
<gene>
    <name evidence="11" type="ORF">NADFUDRAFT_12496</name>
</gene>
<evidence type="ECO:0000256" key="3">
    <source>
        <dbReference type="ARBA" id="ARBA00008715"/>
    </source>
</evidence>
<comment type="subcellular location">
    <subcellularLocation>
        <location evidence="1 10">Endoplasmic reticulum membrane</location>
        <topology evidence="1 10">Multi-pass membrane protein</topology>
    </subcellularLocation>
</comment>
<evidence type="ECO:0000256" key="5">
    <source>
        <dbReference type="ARBA" id="ARBA00022679"/>
    </source>
</evidence>
<feature type="transmembrane region" description="Helical" evidence="10">
    <location>
        <begin position="310"/>
        <end position="330"/>
    </location>
</feature>
<feature type="transmembrane region" description="Helical" evidence="10">
    <location>
        <begin position="474"/>
        <end position="494"/>
    </location>
</feature>
<reference evidence="11 12" key="1">
    <citation type="journal article" date="2016" name="Proc. Natl. Acad. Sci. U.S.A.">
        <title>Comparative genomics of biotechnologically important yeasts.</title>
        <authorList>
            <person name="Riley R."/>
            <person name="Haridas S."/>
            <person name="Wolfe K.H."/>
            <person name="Lopes M.R."/>
            <person name="Hittinger C.T."/>
            <person name="Goeker M."/>
            <person name="Salamov A.A."/>
            <person name="Wisecaver J.H."/>
            <person name="Long T.M."/>
            <person name="Calvey C.H."/>
            <person name="Aerts A.L."/>
            <person name="Barry K.W."/>
            <person name="Choi C."/>
            <person name="Clum A."/>
            <person name="Coughlan A.Y."/>
            <person name="Deshpande S."/>
            <person name="Douglass A.P."/>
            <person name="Hanson S.J."/>
            <person name="Klenk H.-P."/>
            <person name="LaButti K.M."/>
            <person name="Lapidus A."/>
            <person name="Lindquist E.A."/>
            <person name="Lipzen A.M."/>
            <person name="Meier-Kolthoff J.P."/>
            <person name="Ohm R.A."/>
            <person name="Otillar R.P."/>
            <person name="Pangilinan J.L."/>
            <person name="Peng Y."/>
            <person name="Rokas A."/>
            <person name="Rosa C.A."/>
            <person name="Scheuner C."/>
            <person name="Sibirny A.A."/>
            <person name="Slot J.C."/>
            <person name="Stielow J.B."/>
            <person name="Sun H."/>
            <person name="Kurtzman C.P."/>
            <person name="Blackwell M."/>
            <person name="Grigoriev I.V."/>
            <person name="Jeffries T.W."/>
        </authorList>
    </citation>
    <scope>NUCLEOTIDE SEQUENCE [LARGE SCALE GENOMIC DNA]</scope>
    <source>
        <strain evidence="11 12">DSM 6958</strain>
    </source>
</reference>